<comment type="subcellular location">
    <subcellularLocation>
        <location evidence="1">Membrane</location>
        <topology evidence="1">Multi-pass membrane protein</topology>
    </subcellularLocation>
</comment>
<dbReference type="PANTHER" id="PTHR23507">
    <property type="entry name" value="ZGC:174356"/>
    <property type="match status" value="1"/>
</dbReference>
<feature type="domain" description="Major facilitator superfamily (MFS) profile" evidence="7">
    <location>
        <begin position="123"/>
        <end position="619"/>
    </location>
</feature>
<feature type="transmembrane region" description="Helical" evidence="6">
    <location>
        <begin position="590"/>
        <end position="614"/>
    </location>
</feature>
<dbReference type="InterPro" id="IPR011701">
    <property type="entry name" value="MFS"/>
</dbReference>
<dbReference type="PANTHER" id="PTHR23507:SF1">
    <property type="entry name" value="FI18259P1-RELATED"/>
    <property type="match status" value="1"/>
</dbReference>
<dbReference type="PROSITE" id="PS50850">
    <property type="entry name" value="MFS"/>
    <property type="match status" value="1"/>
</dbReference>
<sequence>MSASRSRSRVSSTSRHMPGSRSVSYAQSVLPDGPVDQETAELFSELVHPHHEQEETLVDDEQEDLSRERQKLPWWKRPSPWWLMMATPFSTIAMSATIAPKIEIYTLLACSVHKPEIFKDRKILPASLLPSLLPRAEYQAEITFPPSFDIALNNDTSPPTDEPQPNPCGSDPVVLAAVARLTAFIATTMGVLGCLTTGWWGAYSDRYGRTRILGLTIFGLLMNDFNFILVTKYFRSLPGDGYWFLIVGPIIEGLLGGFGTASAASHAYMADVTSPAERSRIFSVFLGVVFTGIGLGPSIGGLLIQSTNNVLSVFYLAASIHGAYAILAFFFLPESLTKTQMQAAVVQYREQQRLLDEQEMTILTRIQRLFTFLKPLTIFFPEPIERSNPLKGPKWDWNLTLIALAYGFTVSIMGSLSYKFQYLIAVFKWSTAKVGYFLTVAGVTRALYLAVILPFTLKLVRSVLKRRRSRASPESDPLLSTSATSHSHEPHSASFDLWVARISLCIEVVAYTVMPFASTGLAFTGLTILSSFGGGFSPAVQSASLELYNRKLGGSAESGKLFGGLSVIQALAGQILGPSIYGFVFIRTVVVFPTAIFFVSVASVVISLICLSLVRLPADARTDLEEEVSHIPDHGVRDATLVEVDESGDLRGRKNASSAVPVVTVSAPSP</sequence>
<dbReference type="InterPro" id="IPR036259">
    <property type="entry name" value="MFS_trans_sf"/>
</dbReference>
<feature type="transmembrane region" description="Helical" evidence="6">
    <location>
        <begin position="173"/>
        <end position="200"/>
    </location>
</feature>
<feature type="transmembrane region" description="Helical" evidence="6">
    <location>
        <begin position="561"/>
        <end position="584"/>
    </location>
</feature>
<evidence type="ECO:0000256" key="4">
    <source>
        <dbReference type="ARBA" id="ARBA00023136"/>
    </source>
</evidence>
<keyword evidence="2 6" id="KW-0812">Transmembrane</keyword>
<feature type="transmembrane region" description="Helical" evidence="6">
    <location>
        <begin position="436"/>
        <end position="460"/>
    </location>
</feature>
<feature type="transmembrane region" description="Helical" evidence="6">
    <location>
        <begin position="281"/>
        <end position="304"/>
    </location>
</feature>
<protein>
    <submittedName>
        <fullName evidence="8">Major facilitator superfamily domain-containing protein</fullName>
    </submittedName>
</protein>
<feature type="compositionally biased region" description="Low complexity" evidence="5">
    <location>
        <begin position="656"/>
        <end position="670"/>
    </location>
</feature>
<feature type="transmembrane region" description="Helical" evidence="6">
    <location>
        <begin position="242"/>
        <end position="269"/>
    </location>
</feature>
<feature type="transmembrane region" description="Helical" evidence="6">
    <location>
        <begin position="395"/>
        <end position="416"/>
    </location>
</feature>
<dbReference type="Gene3D" id="1.20.1250.20">
    <property type="entry name" value="MFS general substrate transporter like domains"/>
    <property type="match status" value="1"/>
</dbReference>
<feature type="transmembrane region" description="Helical" evidence="6">
    <location>
        <begin position="520"/>
        <end position="540"/>
    </location>
</feature>
<evidence type="ECO:0000313" key="9">
    <source>
        <dbReference type="Proteomes" id="UP001215598"/>
    </source>
</evidence>
<feature type="compositionally biased region" description="Low complexity" evidence="5">
    <location>
        <begin position="1"/>
        <end position="15"/>
    </location>
</feature>
<dbReference type="EMBL" id="JARKIB010000011">
    <property type="protein sequence ID" value="KAJ7775088.1"/>
    <property type="molecule type" value="Genomic_DNA"/>
</dbReference>
<gene>
    <name evidence="8" type="ORF">B0H16DRAFT_1713524</name>
</gene>
<keyword evidence="3 6" id="KW-1133">Transmembrane helix</keyword>
<evidence type="ECO:0000259" key="7">
    <source>
        <dbReference type="PROSITE" id="PS50850"/>
    </source>
</evidence>
<accession>A0AAD7JZD9</accession>
<feature type="transmembrane region" description="Helical" evidence="6">
    <location>
        <begin position="212"/>
        <end position="230"/>
    </location>
</feature>
<name>A0AAD7JZD9_9AGAR</name>
<evidence type="ECO:0000256" key="3">
    <source>
        <dbReference type="ARBA" id="ARBA00022989"/>
    </source>
</evidence>
<reference evidence="8" key="1">
    <citation type="submission" date="2023-03" db="EMBL/GenBank/DDBJ databases">
        <title>Massive genome expansion in bonnet fungi (Mycena s.s.) driven by repeated elements and novel gene families across ecological guilds.</title>
        <authorList>
            <consortium name="Lawrence Berkeley National Laboratory"/>
            <person name="Harder C.B."/>
            <person name="Miyauchi S."/>
            <person name="Viragh M."/>
            <person name="Kuo A."/>
            <person name="Thoen E."/>
            <person name="Andreopoulos B."/>
            <person name="Lu D."/>
            <person name="Skrede I."/>
            <person name="Drula E."/>
            <person name="Henrissat B."/>
            <person name="Morin E."/>
            <person name="Kohler A."/>
            <person name="Barry K."/>
            <person name="LaButti K."/>
            <person name="Morin E."/>
            <person name="Salamov A."/>
            <person name="Lipzen A."/>
            <person name="Mereny Z."/>
            <person name="Hegedus B."/>
            <person name="Baldrian P."/>
            <person name="Stursova M."/>
            <person name="Weitz H."/>
            <person name="Taylor A."/>
            <person name="Grigoriev I.V."/>
            <person name="Nagy L.G."/>
            <person name="Martin F."/>
            <person name="Kauserud H."/>
        </authorList>
    </citation>
    <scope>NUCLEOTIDE SEQUENCE</scope>
    <source>
        <strain evidence="8">CBHHK182m</strain>
    </source>
</reference>
<dbReference type="GO" id="GO:0022857">
    <property type="term" value="F:transmembrane transporter activity"/>
    <property type="evidence" value="ECO:0007669"/>
    <property type="project" value="InterPro"/>
</dbReference>
<evidence type="ECO:0000256" key="5">
    <source>
        <dbReference type="SAM" id="MobiDB-lite"/>
    </source>
</evidence>
<dbReference type="Pfam" id="PF07690">
    <property type="entry name" value="MFS_1"/>
    <property type="match status" value="1"/>
</dbReference>
<dbReference type="InterPro" id="IPR020846">
    <property type="entry name" value="MFS_dom"/>
</dbReference>
<evidence type="ECO:0000256" key="1">
    <source>
        <dbReference type="ARBA" id="ARBA00004141"/>
    </source>
</evidence>
<evidence type="ECO:0000313" key="8">
    <source>
        <dbReference type="EMBL" id="KAJ7775088.1"/>
    </source>
</evidence>
<dbReference type="GO" id="GO:0016020">
    <property type="term" value="C:membrane"/>
    <property type="evidence" value="ECO:0007669"/>
    <property type="project" value="UniProtKB-SubCell"/>
</dbReference>
<keyword evidence="4 6" id="KW-0472">Membrane</keyword>
<organism evidence="8 9">
    <name type="scientific">Mycena metata</name>
    <dbReference type="NCBI Taxonomy" id="1033252"/>
    <lineage>
        <taxon>Eukaryota</taxon>
        <taxon>Fungi</taxon>
        <taxon>Dikarya</taxon>
        <taxon>Basidiomycota</taxon>
        <taxon>Agaricomycotina</taxon>
        <taxon>Agaricomycetes</taxon>
        <taxon>Agaricomycetidae</taxon>
        <taxon>Agaricales</taxon>
        <taxon>Marasmiineae</taxon>
        <taxon>Mycenaceae</taxon>
        <taxon>Mycena</taxon>
    </lineage>
</organism>
<comment type="caution">
    <text evidence="8">The sequence shown here is derived from an EMBL/GenBank/DDBJ whole genome shotgun (WGS) entry which is preliminary data.</text>
</comment>
<keyword evidence="9" id="KW-1185">Reference proteome</keyword>
<feature type="region of interest" description="Disordered" evidence="5">
    <location>
        <begin position="651"/>
        <end position="670"/>
    </location>
</feature>
<evidence type="ECO:0000256" key="2">
    <source>
        <dbReference type="ARBA" id="ARBA00022692"/>
    </source>
</evidence>
<feature type="region of interest" description="Disordered" evidence="5">
    <location>
        <begin position="45"/>
        <end position="64"/>
    </location>
</feature>
<feature type="transmembrane region" description="Helical" evidence="6">
    <location>
        <begin position="310"/>
        <end position="332"/>
    </location>
</feature>
<proteinExistence type="predicted"/>
<evidence type="ECO:0000256" key="6">
    <source>
        <dbReference type="SAM" id="Phobius"/>
    </source>
</evidence>
<dbReference type="SUPFAM" id="SSF103473">
    <property type="entry name" value="MFS general substrate transporter"/>
    <property type="match status" value="1"/>
</dbReference>
<dbReference type="AlphaFoldDB" id="A0AAD7JZD9"/>
<dbReference type="Proteomes" id="UP001215598">
    <property type="component" value="Unassembled WGS sequence"/>
</dbReference>
<feature type="region of interest" description="Disordered" evidence="5">
    <location>
        <begin position="1"/>
        <end position="33"/>
    </location>
</feature>